<dbReference type="GO" id="GO:0005737">
    <property type="term" value="C:cytoplasm"/>
    <property type="evidence" value="ECO:0007669"/>
    <property type="project" value="UniProtKB-SubCell"/>
</dbReference>
<dbReference type="Gene3D" id="1.25.10.10">
    <property type="entry name" value="Leucine-rich Repeat Variant"/>
    <property type="match status" value="1"/>
</dbReference>
<keyword evidence="4" id="KW-0963">Cytoplasm</keyword>
<keyword evidence="6" id="KW-0653">Protein transport</keyword>
<gene>
    <name evidence="10" type="ORF">BCR44DRAFT_1495009</name>
</gene>
<evidence type="ECO:0000256" key="5">
    <source>
        <dbReference type="ARBA" id="ARBA00022737"/>
    </source>
</evidence>
<evidence type="ECO:0000256" key="8">
    <source>
        <dbReference type="PROSITE-ProRule" id="PRU00103"/>
    </source>
</evidence>
<dbReference type="InterPro" id="IPR057672">
    <property type="entry name" value="TPR_IPO4/5"/>
</dbReference>
<dbReference type="InterPro" id="IPR040928">
    <property type="entry name" value="Importin_rep_5"/>
</dbReference>
<feature type="repeat" description="HEAT" evidence="8">
    <location>
        <begin position="416"/>
        <end position="454"/>
    </location>
</feature>
<dbReference type="GO" id="GO:0005634">
    <property type="term" value="C:nucleus"/>
    <property type="evidence" value="ECO:0007669"/>
    <property type="project" value="UniProtKB-SubCell"/>
</dbReference>
<reference evidence="10 11" key="1">
    <citation type="submission" date="2016-07" db="EMBL/GenBank/DDBJ databases">
        <title>Pervasive Adenine N6-methylation of Active Genes in Fungi.</title>
        <authorList>
            <consortium name="DOE Joint Genome Institute"/>
            <person name="Mondo S.J."/>
            <person name="Dannebaum R.O."/>
            <person name="Kuo R.C."/>
            <person name="Labutti K."/>
            <person name="Haridas S."/>
            <person name="Kuo A."/>
            <person name="Salamov A."/>
            <person name="Ahrendt S.R."/>
            <person name="Lipzen A."/>
            <person name="Sullivan W."/>
            <person name="Andreopoulos W.B."/>
            <person name="Clum A."/>
            <person name="Lindquist E."/>
            <person name="Daum C."/>
            <person name="Ramamoorthy G.K."/>
            <person name="Gryganskyi A."/>
            <person name="Culley D."/>
            <person name="Magnuson J.K."/>
            <person name="James T.Y."/>
            <person name="O'Malley M.A."/>
            <person name="Stajich J.E."/>
            <person name="Spatafora J.W."/>
            <person name="Visel A."/>
            <person name="Grigoriev I.V."/>
        </authorList>
    </citation>
    <scope>NUCLEOTIDE SEQUENCE [LARGE SCALE GENOMIC DNA]</scope>
    <source>
        <strain evidence="10 11">PL171</strain>
    </source>
</reference>
<proteinExistence type="predicted"/>
<keyword evidence="3" id="KW-0813">Transport</keyword>
<dbReference type="STRING" id="765915.A0A1Y2I5D7"/>
<evidence type="ECO:0000256" key="2">
    <source>
        <dbReference type="ARBA" id="ARBA00004496"/>
    </source>
</evidence>
<dbReference type="Pfam" id="PF13513">
    <property type="entry name" value="HEAT_EZ"/>
    <property type="match status" value="1"/>
</dbReference>
<comment type="caution">
    <text evidence="10">The sequence shown here is derived from an EMBL/GenBank/DDBJ whole genome shotgun (WGS) entry which is preliminary data.</text>
</comment>
<dbReference type="EMBL" id="MCFL01000001">
    <property type="protein sequence ID" value="ORZ41524.1"/>
    <property type="molecule type" value="Genomic_DNA"/>
</dbReference>
<protein>
    <submittedName>
        <fullName evidence="10">Armadillo-type protein</fullName>
    </submittedName>
</protein>
<sequence length="1078" mass="117595">MDQAAHEISQLLHHLASSDNDARALAEQTLREKYVDQDPTHGLPALALLARSHPEHPIRAFAAVLLRRLALSPIVQPAAGPDGTKTHTCPLYLIPDAARAAVLQELLGALAAETVSSARRKLCDTIAEIAKSMLNRKLNWSELMPAVYQCIQSSDPTFRESAFHLLSSVPVLIFPNGTLDMSSVNMVFSHALSDAEIMSVRVEALNAAVQLLIEAEPETYTPFQALMVQMLNVLPALLANQAEQELQKALTSLVELATSFPKLFRPILAQLVEFALTLATHPSLEEATRHMSLELLLTLADEAPSMVRKVAPTFAQRVIPVCLEMMATIEDDQDWHTTDNIEDTGDENDEAYVIGEQAMDRLARRLGASAVTPVAFNLIPTMLRSDQWARRHAALMAISAIGEGCHKSMSKELKNVVEMVVPFTKDPHPRVRYAACNCIGQLATDFAPTLQRKYYTHIIPALMSCMDDAANPRVQAHGAAAMVNFCEEVDKSSLQQFLDPLFAKLVALSGSAKIYVQEQAITTMATVADAAEAGFAQYYPAVMPALLGILGMPNQQEVKLLRGKAMECATLIAMAVKRDVFIGDAPAFLQALARIQGEHDFLPYLATVMPPLLSTAQMKPEVAIVDSEEDADEYAPEDGWQHAVIEGQRLCIRTSLLDEKYSAIEMLSCYARNLGTGFRDWATQTMAVLVPNLDFYYHDGVRHVSAAAMAVVIAAAPDVPEVRAAWSDALVRLFRALPEEMDPEFTHQSLLAIAEVIATLGEGAFNEQQATELVSVLGAIMADYAERVKQREAKRHDEDYDPESEEAIEEEAQMESAVLTQLAYLVQALLRVYGAKVLGLLHEPVLAKALVCVREQEEDLVLLGLSLFDDAIEYCGAAAAPYLGSVGDVYIGALQSGSLAVRQSAAYGIGVAARLALVDAPALGGHDAIARARDSEDEATAVENAVAALAHILQSPVISEAQLPAAQRDELLAIWVRAMPIVYDEEEAPAATRFLVSLIDAQHPVVLANLDAVIHALLELVYQGVHEDMDEDEKHRGLHTAVVERARAAVNALSAPQKQALWKSLDDDKKLALKEYFK</sequence>
<organism evidence="10 11">
    <name type="scientific">Catenaria anguillulae PL171</name>
    <dbReference type="NCBI Taxonomy" id="765915"/>
    <lineage>
        <taxon>Eukaryota</taxon>
        <taxon>Fungi</taxon>
        <taxon>Fungi incertae sedis</taxon>
        <taxon>Blastocladiomycota</taxon>
        <taxon>Blastocladiomycetes</taxon>
        <taxon>Blastocladiales</taxon>
        <taxon>Catenariaceae</taxon>
        <taxon>Catenaria</taxon>
    </lineage>
</organism>
<evidence type="ECO:0000256" key="1">
    <source>
        <dbReference type="ARBA" id="ARBA00004123"/>
    </source>
</evidence>
<evidence type="ECO:0000256" key="7">
    <source>
        <dbReference type="ARBA" id="ARBA00023242"/>
    </source>
</evidence>
<dbReference type="PROSITE" id="PS50077">
    <property type="entry name" value="HEAT_REPEAT"/>
    <property type="match status" value="1"/>
</dbReference>
<dbReference type="Pfam" id="PF18816">
    <property type="entry name" value="Importin_rep_5"/>
    <property type="match status" value="1"/>
</dbReference>
<dbReference type="InterPro" id="IPR041389">
    <property type="entry name" value="Importin_rep_6"/>
</dbReference>
<dbReference type="SUPFAM" id="SSF48371">
    <property type="entry name" value="ARM repeat"/>
    <property type="match status" value="1"/>
</dbReference>
<evidence type="ECO:0000256" key="4">
    <source>
        <dbReference type="ARBA" id="ARBA00022490"/>
    </source>
</evidence>
<evidence type="ECO:0000313" key="10">
    <source>
        <dbReference type="EMBL" id="ORZ41524.1"/>
    </source>
</evidence>
<dbReference type="PANTHER" id="PTHR10527">
    <property type="entry name" value="IMPORTIN BETA"/>
    <property type="match status" value="1"/>
</dbReference>
<evidence type="ECO:0000259" key="9">
    <source>
        <dbReference type="Pfam" id="PF25780"/>
    </source>
</evidence>
<dbReference type="Pfam" id="PF25780">
    <property type="entry name" value="TPR_IPO5"/>
    <property type="match status" value="1"/>
</dbReference>
<keyword evidence="7" id="KW-0539">Nucleus</keyword>
<dbReference type="OrthoDB" id="543373at2759"/>
<dbReference type="InterPro" id="IPR021133">
    <property type="entry name" value="HEAT_type_2"/>
</dbReference>
<dbReference type="Pfam" id="PF18808">
    <property type="entry name" value="Importin_rep_4"/>
    <property type="match status" value="1"/>
</dbReference>
<dbReference type="InterPro" id="IPR011989">
    <property type="entry name" value="ARM-like"/>
</dbReference>
<dbReference type="InterPro" id="IPR040122">
    <property type="entry name" value="Importin_beta"/>
</dbReference>
<dbReference type="GO" id="GO:0006606">
    <property type="term" value="P:protein import into nucleus"/>
    <property type="evidence" value="ECO:0007669"/>
    <property type="project" value="InterPro"/>
</dbReference>
<comment type="subcellular location">
    <subcellularLocation>
        <location evidence="2">Cytoplasm</location>
    </subcellularLocation>
    <subcellularLocation>
        <location evidence="1">Nucleus</location>
    </subcellularLocation>
</comment>
<dbReference type="Proteomes" id="UP000193411">
    <property type="component" value="Unassembled WGS sequence"/>
</dbReference>
<dbReference type="InterPro" id="IPR041653">
    <property type="entry name" value="Importin_rep_4"/>
</dbReference>
<evidence type="ECO:0000256" key="3">
    <source>
        <dbReference type="ARBA" id="ARBA00022448"/>
    </source>
</evidence>
<keyword evidence="11" id="KW-1185">Reference proteome</keyword>
<accession>A0A1Y2I5D7</accession>
<evidence type="ECO:0000313" key="11">
    <source>
        <dbReference type="Proteomes" id="UP000193411"/>
    </source>
</evidence>
<dbReference type="Pfam" id="PF18829">
    <property type="entry name" value="Importin_rep_6"/>
    <property type="match status" value="1"/>
</dbReference>
<dbReference type="InterPro" id="IPR016024">
    <property type="entry name" value="ARM-type_fold"/>
</dbReference>
<name>A0A1Y2I5D7_9FUNG</name>
<keyword evidence="5" id="KW-0677">Repeat</keyword>
<dbReference type="AlphaFoldDB" id="A0A1Y2I5D7"/>
<evidence type="ECO:0000256" key="6">
    <source>
        <dbReference type="ARBA" id="ARBA00022927"/>
    </source>
</evidence>
<feature type="domain" description="IPO4/5-like TPR repeats" evidence="9">
    <location>
        <begin position="116"/>
        <end position="274"/>
    </location>
</feature>